<dbReference type="VEuPathDB" id="VectorBase:HLOH_045806"/>
<evidence type="ECO:0008006" key="5">
    <source>
        <dbReference type="Google" id="ProtNLM"/>
    </source>
</evidence>
<feature type="chain" id="PRO_5039916104" description="Ionotropic receptor" evidence="2">
    <location>
        <begin position="23"/>
        <end position="272"/>
    </location>
</feature>
<keyword evidence="1" id="KW-0812">Transmembrane</keyword>
<dbReference type="OrthoDB" id="6530235at2759"/>
<keyword evidence="2" id="KW-0732">Signal</keyword>
<proteinExistence type="predicted"/>
<organism evidence="3 4">
    <name type="scientific">Haemaphysalis longicornis</name>
    <name type="common">Bush tick</name>
    <dbReference type="NCBI Taxonomy" id="44386"/>
    <lineage>
        <taxon>Eukaryota</taxon>
        <taxon>Metazoa</taxon>
        <taxon>Ecdysozoa</taxon>
        <taxon>Arthropoda</taxon>
        <taxon>Chelicerata</taxon>
        <taxon>Arachnida</taxon>
        <taxon>Acari</taxon>
        <taxon>Parasitiformes</taxon>
        <taxon>Ixodida</taxon>
        <taxon>Ixodoidea</taxon>
        <taxon>Ixodidae</taxon>
        <taxon>Haemaphysalinae</taxon>
        <taxon>Haemaphysalis</taxon>
    </lineage>
</organism>
<dbReference type="Proteomes" id="UP000821853">
    <property type="component" value="Chromosome 4"/>
</dbReference>
<evidence type="ECO:0000256" key="1">
    <source>
        <dbReference type="SAM" id="Phobius"/>
    </source>
</evidence>
<feature type="signal peptide" evidence="2">
    <location>
        <begin position="1"/>
        <end position="22"/>
    </location>
</feature>
<sequence length="272" mass="30658">MFFVLALAIVFVSRCAPSGVSSYPIASYRHLLASTFLGRSPQTLGTTGATLKALLTLWLFGTLIVGLYLQSHITADVYAPSFSREVEDINEFEKLLEANRVLSCLEFTFFTTALVHIKIPFIKKLGSIIKDRPYDFIPLGEQNGCDRRVRLGGHVHVRPCCSYDEYIAFQQGLAKGRGSFQMYHRVATMLSNLPQRRQHHRLLLAISESGMDYHYKRNVGLVHFNEGKILIPRSFSSFMWLFATGCISAMLVLFFECVSFRVFGNGNFNCGS</sequence>
<keyword evidence="4" id="KW-1185">Reference proteome</keyword>
<dbReference type="EMBL" id="JABSTR010000006">
    <property type="protein sequence ID" value="KAH9372364.1"/>
    <property type="molecule type" value="Genomic_DNA"/>
</dbReference>
<comment type="caution">
    <text evidence="3">The sequence shown here is derived from an EMBL/GenBank/DDBJ whole genome shotgun (WGS) entry which is preliminary data.</text>
</comment>
<protein>
    <recommendedName>
        <fullName evidence="5">Ionotropic receptor</fullName>
    </recommendedName>
</protein>
<keyword evidence="1" id="KW-0472">Membrane</keyword>
<evidence type="ECO:0000313" key="4">
    <source>
        <dbReference type="Proteomes" id="UP000821853"/>
    </source>
</evidence>
<feature type="transmembrane region" description="Helical" evidence="1">
    <location>
        <begin position="238"/>
        <end position="263"/>
    </location>
</feature>
<dbReference type="AlphaFoldDB" id="A0A9J6GD93"/>
<name>A0A9J6GD93_HAELO</name>
<evidence type="ECO:0000256" key="2">
    <source>
        <dbReference type="SAM" id="SignalP"/>
    </source>
</evidence>
<evidence type="ECO:0000313" key="3">
    <source>
        <dbReference type="EMBL" id="KAH9372364.1"/>
    </source>
</evidence>
<reference evidence="3 4" key="1">
    <citation type="journal article" date="2020" name="Cell">
        <title>Large-Scale Comparative Analyses of Tick Genomes Elucidate Their Genetic Diversity and Vector Capacities.</title>
        <authorList>
            <consortium name="Tick Genome and Microbiome Consortium (TIGMIC)"/>
            <person name="Jia N."/>
            <person name="Wang J."/>
            <person name="Shi W."/>
            <person name="Du L."/>
            <person name="Sun Y."/>
            <person name="Zhan W."/>
            <person name="Jiang J.F."/>
            <person name="Wang Q."/>
            <person name="Zhang B."/>
            <person name="Ji P."/>
            <person name="Bell-Sakyi L."/>
            <person name="Cui X.M."/>
            <person name="Yuan T.T."/>
            <person name="Jiang B.G."/>
            <person name="Yang W.F."/>
            <person name="Lam T.T."/>
            <person name="Chang Q.C."/>
            <person name="Ding S.J."/>
            <person name="Wang X.J."/>
            <person name="Zhu J.G."/>
            <person name="Ruan X.D."/>
            <person name="Zhao L."/>
            <person name="Wei J.T."/>
            <person name="Ye R.Z."/>
            <person name="Que T.C."/>
            <person name="Du C.H."/>
            <person name="Zhou Y.H."/>
            <person name="Cheng J.X."/>
            <person name="Dai P.F."/>
            <person name="Guo W.B."/>
            <person name="Han X.H."/>
            <person name="Huang E.J."/>
            <person name="Li L.F."/>
            <person name="Wei W."/>
            <person name="Gao Y.C."/>
            <person name="Liu J.Z."/>
            <person name="Shao H.Z."/>
            <person name="Wang X."/>
            <person name="Wang C.C."/>
            <person name="Yang T.C."/>
            <person name="Huo Q.B."/>
            <person name="Li W."/>
            <person name="Chen H.Y."/>
            <person name="Chen S.E."/>
            <person name="Zhou L.G."/>
            <person name="Ni X.B."/>
            <person name="Tian J.H."/>
            <person name="Sheng Y."/>
            <person name="Liu T."/>
            <person name="Pan Y.S."/>
            <person name="Xia L.Y."/>
            <person name="Li J."/>
            <person name="Zhao F."/>
            <person name="Cao W.C."/>
        </authorList>
    </citation>
    <scope>NUCLEOTIDE SEQUENCE [LARGE SCALE GENOMIC DNA]</scope>
    <source>
        <strain evidence="3">HaeL-2018</strain>
    </source>
</reference>
<gene>
    <name evidence="3" type="ORF">HPB48_000518</name>
</gene>
<keyword evidence="1" id="KW-1133">Transmembrane helix</keyword>
<accession>A0A9J6GD93</accession>